<accession>A0AA88Q5B7</accession>
<name>A0AA88Q5B7_9TELE</name>
<proteinExistence type="predicted"/>
<dbReference type="AlphaFoldDB" id="A0AA88Q5B7"/>
<keyword evidence="2" id="KW-1185">Reference proteome</keyword>
<dbReference type="Proteomes" id="UP001187343">
    <property type="component" value="Unassembled WGS sequence"/>
</dbReference>
<evidence type="ECO:0000313" key="1">
    <source>
        <dbReference type="EMBL" id="KAK2905076.1"/>
    </source>
</evidence>
<gene>
    <name evidence="1" type="ORF">Q8A67_006875</name>
</gene>
<protein>
    <submittedName>
        <fullName evidence="1">Uncharacterized protein</fullName>
    </submittedName>
</protein>
<reference evidence="1" key="1">
    <citation type="submission" date="2023-08" db="EMBL/GenBank/DDBJ databases">
        <title>Chromosome-level Genome Assembly of mud carp (Cirrhinus molitorella).</title>
        <authorList>
            <person name="Liu H."/>
        </authorList>
    </citation>
    <scope>NUCLEOTIDE SEQUENCE</scope>
    <source>
        <strain evidence="1">Prfri</strain>
        <tissue evidence="1">Muscle</tissue>
    </source>
</reference>
<organism evidence="1 2">
    <name type="scientific">Cirrhinus molitorella</name>
    <name type="common">mud carp</name>
    <dbReference type="NCBI Taxonomy" id="172907"/>
    <lineage>
        <taxon>Eukaryota</taxon>
        <taxon>Metazoa</taxon>
        <taxon>Chordata</taxon>
        <taxon>Craniata</taxon>
        <taxon>Vertebrata</taxon>
        <taxon>Euteleostomi</taxon>
        <taxon>Actinopterygii</taxon>
        <taxon>Neopterygii</taxon>
        <taxon>Teleostei</taxon>
        <taxon>Ostariophysi</taxon>
        <taxon>Cypriniformes</taxon>
        <taxon>Cyprinidae</taxon>
        <taxon>Labeoninae</taxon>
        <taxon>Labeonini</taxon>
        <taxon>Cirrhinus</taxon>
    </lineage>
</organism>
<evidence type="ECO:0000313" key="2">
    <source>
        <dbReference type="Proteomes" id="UP001187343"/>
    </source>
</evidence>
<dbReference type="EMBL" id="JAUYZG010000006">
    <property type="protein sequence ID" value="KAK2905076.1"/>
    <property type="molecule type" value="Genomic_DNA"/>
</dbReference>
<sequence>MSVIYLRRTHVLSLKNDYVLLTSSVSVRNFLDVPVFVLYELPLLRNEKVKTRLAFSKLTANVKLTKFR</sequence>
<comment type="caution">
    <text evidence="1">The sequence shown here is derived from an EMBL/GenBank/DDBJ whole genome shotgun (WGS) entry which is preliminary data.</text>
</comment>